<evidence type="ECO:0000256" key="3">
    <source>
        <dbReference type="ARBA" id="ARBA00022452"/>
    </source>
</evidence>
<dbReference type="InterPro" id="IPR000531">
    <property type="entry name" value="Beta-barrel_TonB"/>
</dbReference>
<dbReference type="GO" id="GO:0009279">
    <property type="term" value="C:cell outer membrane"/>
    <property type="evidence" value="ECO:0007669"/>
    <property type="project" value="UniProtKB-SubCell"/>
</dbReference>
<feature type="domain" description="TonB-dependent receptor plug" evidence="12">
    <location>
        <begin position="113"/>
        <end position="236"/>
    </location>
</feature>
<dbReference type="Proteomes" id="UP000662783">
    <property type="component" value="Chromosome"/>
</dbReference>
<comment type="subcellular location">
    <subcellularLocation>
        <location evidence="1 8">Cell outer membrane</location>
        <topology evidence="1 8">Multi-pass membrane protein</topology>
    </subcellularLocation>
</comment>
<organism evidence="13 14">
    <name type="scientific">Fulvivirga lutea</name>
    <dbReference type="NCBI Taxonomy" id="2810512"/>
    <lineage>
        <taxon>Bacteria</taxon>
        <taxon>Pseudomonadati</taxon>
        <taxon>Bacteroidota</taxon>
        <taxon>Cytophagia</taxon>
        <taxon>Cytophagales</taxon>
        <taxon>Fulvivirgaceae</taxon>
        <taxon>Fulvivirga</taxon>
    </lineage>
</organism>
<dbReference type="EMBL" id="CP070608">
    <property type="protein sequence ID" value="QSE96237.1"/>
    <property type="molecule type" value="Genomic_DNA"/>
</dbReference>
<keyword evidence="10" id="KW-0732">Signal</keyword>
<sequence>MKYSLLFIVLFCLSTVTVRAQEIKVSGQVTETGSGGLPGVNVLVKGSTQGTVTDIDGNYTISVSPDATLVFSFIGYVTEEIQVGNQTNINVELVPDVQQLSEVIVVGYGTQRKVDVTGSISSLGASEIESKPLPSFESALTGKAAGVQVIQGSGIAGSAISVRVRGSTSISGSPEPLYVLDGVPITSGDLSRSGGKQIASNTNALASLNPNDIESIQVLKDAAAAAIYGSRASNGVVLITTKRGTSGKGKVDIGYYAGFNEETVRQDLLNSAEYVQLYQEAWENDGNVGPAPLPGGISREEALATDTDWQDEVLRKGFIQNFNASYSKGTDKYGLYANGTYKEDNSFLEGNTFKLLSGRVNFDYNITKDLKVSIGLNQVYSTNDRVPVGFAGGLGRAQGSALPIYPIREADGTLWDEVPFTNPLLDLRNDYRTTEHRTFANASVSYDLGQFVPGLSFKTDFGIDYLDQNEDQFRPGQGAALGNGDSRDVFVKNYTTNNTLTYNRILNTDHNFTFLLGQSYNYSRTDTKGFNVNNLEGKIDGRTKDEFDPASVTDFGRDLQEFSFLSYFARVNYKFRDKYLFAATMRADASSRFGENNLWGYFPSVSAGWIISEEDFLANNEILSFLKLRTAYGVTGNAEIGNYEEYGLFITNANYNNNQNLIRGIAPQRLDNPDLQWEETTTFDVGLEYGLFGDRIYGTLGYYIKNADNLVFNANVPSSSGFTNVLQNALEVEVKGFELSLTSRNLVGDFKWTTDLNFTTIDNTVKDLSGLPPQAFDSGDGGEIRLFEGEDFATFYLQRYVGPDPNNGRAIYLDINGNQTYTPDQVNDAVRAGSPFPDFFGGFTNTFSYKNFDLSVLFNFSVGFQIYNGEGPQQLAQIAGFNQRREILDRWTPDNRDAKYPALSLNTPFINSDLYLQDGDFLRLKNLQLGYNLPSDFLQKYKLSRARVFVQATNLLLFTEYDQGDPEVVRDNQNPLDRSLRASATYFTPPQARTITAGINVSF</sequence>
<evidence type="ECO:0000256" key="5">
    <source>
        <dbReference type="ARBA" id="ARBA00023077"/>
    </source>
</evidence>
<feature type="domain" description="TonB-dependent receptor-like beta-barrel" evidence="11">
    <location>
        <begin position="411"/>
        <end position="868"/>
    </location>
</feature>
<keyword evidence="7 8" id="KW-0998">Cell outer membrane</keyword>
<comment type="similarity">
    <text evidence="8 9">Belongs to the TonB-dependent receptor family.</text>
</comment>
<dbReference type="InterPro" id="IPR036942">
    <property type="entry name" value="Beta-barrel_TonB_sf"/>
</dbReference>
<evidence type="ECO:0000256" key="4">
    <source>
        <dbReference type="ARBA" id="ARBA00022692"/>
    </source>
</evidence>
<dbReference type="KEGG" id="fuv:JR347_11505"/>
<feature type="chain" id="PRO_5037517309" evidence="10">
    <location>
        <begin position="21"/>
        <end position="1003"/>
    </location>
</feature>
<accession>A0A975A096</accession>
<dbReference type="NCBIfam" id="TIGR04057">
    <property type="entry name" value="SusC_RagA_signa"/>
    <property type="match status" value="1"/>
</dbReference>
<protein>
    <submittedName>
        <fullName evidence="13">TonB-dependent receptor</fullName>
    </submittedName>
</protein>
<dbReference type="AlphaFoldDB" id="A0A975A096"/>
<dbReference type="InterPro" id="IPR012910">
    <property type="entry name" value="Plug_dom"/>
</dbReference>
<keyword evidence="14" id="KW-1185">Reference proteome</keyword>
<dbReference type="InterPro" id="IPR039426">
    <property type="entry name" value="TonB-dep_rcpt-like"/>
</dbReference>
<feature type="signal peptide" evidence="10">
    <location>
        <begin position="1"/>
        <end position="20"/>
    </location>
</feature>
<dbReference type="Gene3D" id="2.170.130.10">
    <property type="entry name" value="TonB-dependent receptor, plug domain"/>
    <property type="match status" value="1"/>
</dbReference>
<dbReference type="FunFam" id="2.60.40.1120:FF:000003">
    <property type="entry name" value="Outer membrane protein Omp121"/>
    <property type="match status" value="1"/>
</dbReference>
<proteinExistence type="inferred from homology"/>
<dbReference type="Pfam" id="PF07715">
    <property type="entry name" value="Plug"/>
    <property type="match status" value="1"/>
</dbReference>
<dbReference type="SUPFAM" id="SSF56935">
    <property type="entry name" value="Porins"/>
    <property type="match status" value="1"/>
</dbReference>
<dbReference type="Pfam" id="PF13715">
    <property type="entry name" value="CarbopepD_reg_2"/>
    <property type="match status" value="1"/>
</dbReference>
<reference evidence="13" key="1">
    <citation type="submission" date="2021-02" db="EMBL/GenBank/DDBJ databases">
        <title>Fulvivirga sp. S481 isolated from sea water.</title>
        <authorList>
            <person name="Bae S.S."/>
            <person name="Baek K."/>
        </authorList>
    </citation>
    <scope>NUCLEOTIDE SEQUENCE</scope>
    <source>
        <strain evidence="13">S481</strain>
    </source>
</reference>
<evidence type="ECO:0000313" key="14">
    <source>
        <dbReference type="Proteomes" id="UP000662783"/>
    </source>
</evidence>
<evidence type="ECO:0000259" key="11">
    <source>
        <dbReference type="Pfam" id="PF00593"/>
    </source>
</evidence>
<dbReference type="InterPro" id="IPR008969">
    <property type="entry name" value="CarboxyPept-like_regulatory"/>
</dbReference>
<dbReference type="PROSITE" id="PS52016">
    <property type="entry name" value="TONB_DEPENDENT_REC_3"/>
    <property type="match status" value="1"/>
</dbReference>
<evidence type="ECO:0000256" key="7">
    <source>
        <dbReference type="ARBA" id="ARBA00023237"/>
    </source>
</evidence>
<dbReference type="NCBIfam" id="TIGR04056">
    <property type="entry name" value="OMP_RagA_SusC"/>
    <property type="match status" value="1"/>
</dbReference>
<evidence type="ECO:0000256" key="9">
    <source>
        <dbReference type="RuleBase" id="RU003357"/>
    </source>
</evidence>
<evidence type="ECO:0000256" key="2">
    <source>
        <dbReference type="ARBA" id="ARBA00022448"/>
    </source>
</evidence>
<dbReference type="RefSeq" id="WP_205720754.1">
    <property type="nucleotide sequence ID" value="NZ_CP070608.1"/>
</dbReference>
<keyword evidence="3 8" id="KW-1134">Transmembrane beta strand</keyword>
<keyword evidence="2 8" id="KW-0813">Transport</keyword>
<evidence type="ECO:0000256" key="1">
    <source>
        <dbReference type="ARBA" id="ARBA00004571"/>
    </source>
</evidence>
<evidence type="ECO:0000256" key="6">
    <source>
        <dbReference type="ARBA" id="ARBA00023136"/>
    </source>
</evidence>
<dbReference type="InterPro" id="IPR037066">
    <property type="entry name" value="Plug_dom_sf"/>
</dbReference>
<dbReference type="InterPro" id="IPR023996">
    <property type="entry name" value="TonB-dep_OMP_SusC/RagA"/>
</dbReference>
<dbReference type="Gene3D" id="2.60.40.1120">
    <property type="entry name" value="Carboxypeptidase-like, regulatory domain"/>
    <property type="match status" value="1"/>
</dbReference>
<dbReference type="Gene3D" id="2.40.170.20">
    <property type="entry name" value="TonB-dependent receptor, beta-barrel domain"/>
    <property type="match status" value="1"/>
</dbReference>
<name>A0A975A096_9BACT</name>
<dbReference type="InterPro" id="IPR023997">
    <property type="entry name" value="TonB-dep_OMP_SusC/RagA_CS"/>
</dbReference>
<keyword evidence="5 9" id="KW-0798">TonB box</keyword>
<evidence type="ECO:0000259" key="12">
    <source>
        <dbReference type="Pfam" id="PF07715"/>
    </source>
</evidence>
<gene>
    <name evidence="13" type="ORF">JR347_11505</name>
</gene>
<keyword evidence="6 8" id="KW-0472">Membrane</keyword>
<evidence type="ECO:0000256" key="8">
    <source>
        <dbReference type="PROSITE-ProRule" id="PRU01360"/>
    </source>
</evidence>
<keyword evidence="4 8" id="KW-0812">Transmembrane</keyword>
<evidence type="ECO:0000313" key="13">
    <source>
        <dbReference type="EMBL" id="QSE96237.1"/>
    </source>
</evidence>
<keyword evidence="13" id="KW-0675">Receptor</keyword>
<dbReference type="SUPFAM" id="SSF49464">
    <property type="entry name" value="Carboxypeptidase regulatory domain-like"/>
    <property type="match status" value="1"/>
</dbReference>
<evidence type="ECO:0000256" key="10">
    <source>
        <dbReference type="SAM" id="SignalP"/>
    </source>
</evidence>
<dbReference type="Pfam" id="PF00593">
    <property type="entry name" value="TonB_dep_Rec_b-barrel"/>
    <property type="match status" value="1"/>
</dbReference>